<accession>A0ABR8UV17</accession>
<comment type="caution">
    <text evidence="2">The sequence shown here is derived from an EMBL/GenBank/DDBJ whole genome shotgun (WGS) entry which is preliminary data.</text>
</comment>
<evidence type="ECO:0000313" key="3">
    <source>
        <dbReference type="Proteomes" id="UP000609874"/>
    </source>
</evidence>
<proteinExistence type="predicted"/>
<organism evidence="2 3">
    <name type="scientific">Arthrobacter gallicola</name>
    <dbReference type="NCBI Taxonomy" id="2762225"/>
    <lineage>
        <taxon>Bacteria</taxon>
        <taxon>Bacillati</taxon>
        <taxon>Actinomycetota</taxon>
        <taxon>Actinomycetes</taxon>
        <taxon>Micrococcales</taxon>
        <taxon>Micrococcaceae</taxon>
        <taxon>Arthrobacter</taxon>
    </lineage>
</organism>
<evidence type="ECO:0000256" key="1">
    <source>
        <dbReference type="SAM" id="MobiDB-lite"/>
    </source>
</evidence>
<evidence type="ECO:0000313" key="2">
    <source>
        <dbReference type="EMBL" id="MBD7996373.1"/>
    </source>
</evidence>
<dbReference type="RefSeq" id="WP_191808649.1">
    <property type="nucleotide sequence ID" value="NZ_JACSQD010000006.1"/>
</dbReference>
<feature type="region of interest" description="Disordered" evidence="1">
    <location>
        <begin position="133"/>
        <end position="169"/>
    </location>
</feature>
<name>A0ABR8UV17_9MICC</name>
<reference evidence="2 3" key="1">
    <citation type="submission" date="2020-08" db="EMBL/GenBank/DDBJ databases">
        <title>A Genomic Blueprint of the Chicken Gut Microbiome.</title>
        <authorList>
            <person name="Gilroy R."/>
            <person name="Ravi A."/>
            <person name="Getino M."/>
            <person name="Pursley I."/>
            <person name="Horton D.L."/>
            <person name="Alikhan N.-F."/>
            <person name="Baker D."/>
            <person name="Gharbi K."/>
            <person name="Hall N."/>
            <person name="Watson M."/>
            <person name="Adriaenssens E.M."/>
            <person name="Foster-Nyarko E."/>
            <person name="Jarju S."/>
            <person name="Secka A."/>
            <person name="Antonio M."/>
            <person name="Oren A."/>
            <person name="Chaudhuri R."/>
            <person name="La Ragione R.M."/>
            <person name="Hildebrand F."/>
            <person name="Pallen M.J."/>
        </authorList>
    </citation>
    <scope>NUCLEOTIDE SEQUENCE [LARGE SCALE GENOMIC DNA]</scope>
    <source>
        <strain evidence="2 3">Sa2CUA1</strain>
    </source>
</reference>
<keyword evidence="3" id="KW-1185">Reference proteome</keyword>
<dbReference type="Proteomes" id="UP000609874">
    <property type="component" value="Unassembled WGS sequence"/>
</dbReference>
<sequence>MTTPPESRRITVRMFPDYAGSVLWLGEPVGYERTGLTPELIHALQSWEESYYQSLTPDLDWMSADAAHRFTAEGNRLAGLVADELGERYDVAFTSYEDGAPAGIFHSPVPASNAKAAAAFDALAAALHAKLNDEDRGQDPARQGEATGWYAWSPLADTSFGPRRREQEE</sequence>
<dbReference type="EMBL" id="JACSQD010000006">
    <property type="protein sequence ID" value="MBD7996373.1"/>
    <property type="molecule type" value="Genomic_DNA"/>
</dbReference>
<protein>
    <submittedName>
        <fullName evidence="2">Uncharacterized protein</fullName>
    </submittedName>
</protein>
<gene>
    <name evidence="2" type="ORF">H9639_13795</name>
</gene>